<reference evidence="1" key="1">
    <citation type="submission" date="2020-05" db="EMBL/GenBank/DDBJ databases">
        <authorList>
            <person name="Chiriac C."/>
            <person name="Salcher M."/>
            <person name="Ghai R."/>
            <person name="Kavagutti S V."/>
        </authorList>
    </citation>
    <scope>NUCLEOTIDE SEQUENCE</scope>
</reference>
<organism evidence="1">
    <name type="scientific">freshwater metagenome</name>
    <dbReference type="NCBI Taxonomy" id="449393"/>
    <lineage>
        <taxon>unclassified sequences</taxon>
        <taxon>metagenomes</taxon>
        <taxon>ecological metagenomes</taxon>
    </lineage>
</organism>
<proteinExistence type="predicted"/>
<protein>
    <submittedName>
        <fullName evidence="1">Unannotated protein</fullName>
    </submittedName>
</protein>
<accession>A0A6J7NDT3</accession>
<sequence>MTLFFYVTALAWAMAESLVLQRALATLVAHWAIQRMIGKQQFEDAFLRFFDAFGCCANHLAFGNRCHARDNHHRAAWAFYFNQALATHANWCHAWVIAKTRNEFVCVVGCGDDEVALFRSNGLAVNREADCCWVWRRHDAAPTAVTGMVMRLVTRDSNSLLNSVRAECNGANAEGPTKQMVVIL</sequence>
<evidence type="ECO:0000313" key="1">
    <source>
        <dbReference type="EMBL" id="CAB4991316.1"/>
    </source>
</evidence>
<dbReference type="AlphaFoldDB" id="A0A6J7NDT3"/>
<name>A0A6J7NDT3_9ZZZZ</name>
<gene>
    <name evidence="1" type="ORF">UFOPK4000_00716</name>
</gene>
<dbReference type="EMBL" id="CAFBOT010000114">
    <property type="protein sequence ID" value="CAB4991316.1"/>
    <property type="molecule type" value="Genomic_DNA"/>
</dbReference>